<protein>
    <submittedName>
        <fullName evidence="1">Uncharacterized protein</fullName>
    </submittedName>
</protein>
<evidence type="ECO:0000313" key="2">
    <source>
        <dbReference type="Proteomes" id="UP000486903"/>
    </source>
</evidence>
<evidence type="ECO:0000313" key="1">
    <source>
        <dbReference type="EMBL" id="NFV24684.1"/>
    </source>
</evidence>
<comment type="caution">
    <text evidence="1">The sequence shown here is derived from an EMBL/GenBank/DDBJ whole genome shotgun (WGS) entry which is preliminary data.</text>
</comment>
<proteinExistence type="predicted"/>
<gene>
    <name evidence="1" type="ORF">FDG31_00610</name>
</gene>
<name>A0A6B4JJV7_CLOBO</name>
<dbReference type="EMBL" id="SXFB01000001">
    <property type="protein sequence ID" value="NFV24684.1"/>
    <property type="molecule type" value="Genomic_DNA"/>
</dbReference>
<dbReference type="RefSeq" id="WP_003370290.1">
    <property type="nucleotide sequence ID" value="NZ_JACBBA010000001.1"/>
</dbReference>
<sequence>MKTMMNEEMVANLKKDFDSETLVQLNGLIEDYKDLAEEYNEKIEFEYEMQVFDDSLNRAVKERMDELINAEKQVKELLSDTVSKDNELDIEFENEARELVESLIPVFNGKSISADVLDCSNRLVDQILELKSFKTSIDIIETAKRCFLNHKIDLDCKMDIIFKQYLAIWEVLNMIREQDWDDIDDMEVLVEEDILVKDYLLDYINTNVAEELETDADLVEFLCSCGLDNNIYVRTLEDKNSCVCLVLFDDNENRLTDCYYLN</sequence>
<dbReference type="AlphaFoldDB" id="A0A6B4JJV7"/>
<dbReference type="Proteomes" id="UP000486903">
    <property type="component" value="Unassembled WGS sequence"/>
</dbReference>
<reference evidence="1 2" key="1">
    <citation type="submission" date="2019-04" db="EMBL/GenBank/DDBJ databases">
        <title>Genome sequencing of Clostridium botulinum Groups I-IV and Clostridium butyricum.</title>
        <authorList>
            <person name="Brunt J."/>
            <person name="Van Vliet A.H.M."/>
            <person name="Stringer S.C."/>
            <person name="Carter A.T."/>
            <person name="Peck M.W."/>
        </authorList>
    </citation>
    <scope>NUCLEOTIDE SEQUENCE [LARGE SCALE GENOMIC DNA]</scope>
    <source>
        <strain evidence="1 2">BL81</strain>
    </source>
</reference>
<accession>A0A6B4JJV7</accession>
<organism evidence="1 2">
    <name type="scientific">Clostridium botulinum</name>
    <dbReference type="NCBI Taxonomy" id="1491"/>
    <lineage>
        <taxon>Bacteria</taxon>
        <taxon>Bacillati</taxon>
        <taxon>Bacillota</taxon>
        <taxon>Clostridia</taxon>
        <taxon>Eubacteriales</taxon>
        <taxon>Clostridiaceae</taxon>
        <taxon>Clostridium</taxon>
    </lineage>
</organism>